<dbReference type="OrthoDB" id="27483at2759"/>
<reference evidence="1 2" key="1">
    <citation type="submission" date="2012-04" db="EMBL/GenBank/DDBJ databases">
        <title>The Genome Sequence of Saprolegnia declina VS20.</title>
        <authorList>
            <consortium name="The Broad Institute Genome Sequencing Platform"/>
            <person name="Russ C."/>
            <person name="Nusbaum C."/>
            <person name="Tyler B."/>
            <person name="van West P."/>
            <person name="Dieguez-Uribeondo J."/>
            <person name="de Bruijn I."/>
            <person name="Tripathy S."/>
            <person name="Jiang R."/>
            <person name="Young S.K."/>
            <person name="Zeng Q."/>
            <person name="Gargeya S."/>
            <person name="Fitzgerald M."/>
            <person name="Haas B."/>
            <person name="Abouelleil A."/>
            <person name="Alvarado L."/>
            <person name="Arachchi H.M."/>
            <person name="Berlin A."/>
            <person name="Chapman S.B."/>
            <person name="Goldberg J."/>
            <person name="Griggs A."/>
            <person name="Gujja S."/>
            <person name="Hansen M."/>
            <person name="Howarth C."/>
            <person name="Imamovic A."/>
            <person name="Larimer J."/>
            <person name="McCowen C."/>
            <person name="Montmayeur A."/>
            <person name="Murphy C."/>
            <person name="Neiman D."/>
            <person name="Pearson M."/>
            <person name="Priest M."/>
            <person name="Roberts A."/>
            <person name="Saif S."/>
            <person name="Shea T."/>
            <person name="Sisk P."/>
            <person name="Sykes S."/>
            <person name="Wortman J."/>
            <person name="Nusbaum C."/>
            <person name="Birren B."/>
        </authorList>
    </citation>
    <scope>NUCLEOTIDE SEQUENCE [LARGE SCALE GENOMIC DNA]</scope>
    <source>
        <strain evidence="1 2">VS20</strain>
    </source>
</reference>
<dbReference type="Proteomes" id="UP000030762">
    <property type="component" value="Unassembled WGS sequence"/>
</dbReference>
<accession>T0QUT7</accession>
<name>T0QUT7_SAPDV</name>
<dbReference type="EMBL" id="JH767141">
    <property type="protein sequence ID" value="EQC38426.1"/>
    <property type="molecule type" value="Genomic_DNA"/>
</dbReference>
<organism evidence="1 2">
    <name type="scientific">Saprolegnia diclina (strain VS20)</name>
    <dbReference type="NCBI Taxonomy" id="1156394"/>
    <lineage>
        <taxon>Eukaryota</taxon>
        <taxon>Sar</taxon>
        <taxon>Stramenopiles</taxon>
        <taxon>Oomycota</taxon>
        <taxon>Saprolegniomycetes</taxon>
        <taxon>Saprolegniales</taxon>
        <taxon>Saprolegniaceae</taxon>
        <taxon>Saprolegnia</taxon>
    </lineage>
</organism>
<dbReference type="OMA" id="KNQVATC"/>
<dbReference type="AlphaFoldDB" id="T0QUT7"/>
<dbReference type="RefSeq" id="XP_008608018.1">
    <property type="nucleotide sequence ID" value="XM_008609796.1"/>
</dbReference>
<dbReference type="GeneID" id="19944862"/>
<gene>
    <name evidence="1" type="ORF">SDRG_04135</name>
</gene>
<dbReference type="InParanoid" id="T0QUT7"/>
<sequence length="995" mass="110170">MSWIQLYHSRDPDKAVYEDAVKAVDDAFTYLRTSLVEECAAPLLRIDGIDGVVTWPLSLAHAAALAALDVANGKVPPTAFSFAQPKKWRQVVKRVLSREVAYAITDADLVLSHLVVDAVGSSAALVPNEMPPDSYGYMVLHLPSTYDGGDMTFAYGYITETWTPDKASVEMVTTFRDLIATSAPITNGVRMALVFRLVVQNEDEDGFPMPCDHEDGIRAFNQVAQLPLHTNHCIAYYDMDDPPTPLDTPWTFETLGTYEAGLVHALLTTELYDVALVTFELESGADVAFEKVLRRGGFGGSDYGYSEDEDDEDAYERKYKNQVATCTPHTACNVPPEVIAAVVGSSVDAILFDSTPIDHHTLECPPFALLFWLKRYRASILGLDDVLPLLQDAVTNDAMDQPLLGLPSGRDVLHGALGVFRSGHPGGHNLAKSALTTVCDILLALDDFELVLVFLRDAIFVCYDMPLFETAACIHACLSRYGWPQLAPAIHGLLSRWHQRTFEASSWVNCGTTPRLLASLAGITTTTVCPPLYQPFVCEFIKGCYDHALRQPQFLPDYDMNAADFRHFAANIVLLDWYFDELAPNSVCGNYLGAILPPNMLLAVDTFLYIRQPSTLTLLAVMKKLPPKKLLEYVPEALDAALKSQPTMSVDPYVHAIENALVTFDASSVQYEKAGAAIFASLVAVLERAGRCDVAAFQRCWTLLFPASLAGTRQRLQERTSPLPDDLRACISSLVVALAPTLLSENDWHPTYKDCYTSWELPGLFAVEVLAIVDPSQVPSLLHGWLDAVDREVPQLDADLEAIFIVGARDPARDLYYPLATLLAKVVPQHVDEIERVVQRCFAVFGPVRTRTPLPDITDYVFSDVPLDAEHCDLCAHLAAFLADGTKTTQCLLFTTTPCSRVQQCIDTNCCRLKLIPSRRSRDYVVKLKPQGGVDHTQLAKYVKAQQVDTDDRARLMALDVILADVQRRKLRYDATTTDEAVHHHHVKRQRQTTD</sequence>
<evidence type="ECO:0000313" key="1">
    <source>
        <dbReference type="EMBL" id="EQC38426.1"/>
    </source>
</evidence>
<keyword evidence="2" id="KW-1185">Reference proteome</keyword>
<evidence type="ECO:0000313" key="2">
    <source>
        <dbReference type="Proteomes" id="UP000030762"/>
    </source>
</evidence>
<protein>
    <submittedName>
        <fullName evidence="1">Uncharacterized protein</fullName>
    </submittedName>
</protein>
<proteinExistence type="predicted"/>
<dbReference type="VEuPathDB" id="FungiDB:SDRG_04135"/>